<dbReference type="CDD" id="cd07721">
    <property type="entry name" value="yflN-like_MBL-fold"/>
    <property type="match status" value="1"/>
</dbReference>
<dbReference type="OrthoDB" id="9802248at2"/>
<evidence type="ECO:0000313" key="3">
    <source>
        <dbReference type="Proteomes" id="UP000199647"/>
    </source>
</evidence>
<proteinExistence type="predicted"/>
<feature type="domain" description="Metallo-beta-lactamase" evidence="1">
    <location>
        <begin position="21"/>
        <end position="229"/>
    </location>
</feature>
<evidence type="ECO:0000313" key="2">
    <source>
        <dbReference type="EMBL" id="SER07624.1"/>
    </source>
</evidence>
<dbReference type="STRING" id="1855383.SAMN05216548_11110"/>
<dbReference type="SMART" id="SM00849">
    <property type="entry name" value="Lactamase_B"/>
    <property type="match status" value="1"/>
</dbReference>
<dbReference type="AlphaFoldDB" id="A0A1H9L880"/>
<name>A0A1H9L880_9HYPH</name>
<dbReference type="InterPro" id="IPR001279">
    <property type="entry name" value="Metallo-B-lactamas"/>
</dbReference>
<keyword evidence="3" id="KW-1185">Reference proteome</keyword>
<dbReference type="Gene3D" id="3.60.15.10">
    <property type="entry name" value="Ribonuclease Z/Hydroxyacylglutathione hydrolase-like"/>
    <property type="match status" value="1"/>
</dbReference>
<dbReference type="SUPFAM" id="SSF56281">
    <property type="entry name" value="Metallo-hydrolase/oxidoreductase"/>
    <property type="match status" value="1"/>
</dbReference>
<dbReference type="EMBL" id="FOFG01000011">
    <property type="protein sequence ID" value="SER07624.1"/>
    <property type="molecule type" value="Genomic_DNA"/>
</dbReference>
<sequence>MAITTTVDQVTDDLTRLRFVMVNLYFLGTADNWVLIDAGLPGSKTSIIETAEARFGKGARPKAILLTHGHFDHVGAFPDLLEHWDVPVYAHSVELPFLTGAADYPPPDPTVGKGVLALLSFTYPNKGIDLGSKVHALPEDGSVPFMPEWRTVPVPGHSAGQVAFFRERDRCLIAGDAFVTTKQESLYAVMTQEEEVSGPPAYFTPDWREAQRSVEKLVALNPEIAATGHGTPMRGEELRQGLAELVHHFDEIAVPDHGRYVPEEKKG</sequence>
<organism evidence="2 3">
    <name type="scientific">Faunimonas pinastri</name>
    <dbReference type="NCBI Taxonomy" id="1855383"/>
    <lineage>
        <taxon>Bacteria</taxon>
        <taxon>Pseudomonadati</taxon>
        <taxon>Pseudomonadota</taxon>
        <taxon>Alphaproteobacteria</taxon>
        <taxon>Hyphomicrobiales</taxon>
        <taxon>Afifellaceae</taxon>
        <taxon>Faunimonas</taxon>
    </lineage>
</organism>
<evidence type="ECO:0000259" key="1">
    <source>
        <dbReference type="SMART" id="SM00849"/>
    </source>
</evidence>
<dbReference type="Pfam" id="PF00753">
    <property type="entry name" value="Lactamase_B"/>
    <property type="match status" value="1"/>
</dbReference>
<dbReference type="PANTHER" id="PTHR42951:SF17">
    <property type="entry name" value="METALLO-BETA-LACTAMASE DOMAIN-CONTAINING PROTEIN"/>
    <property type="match status" value="1"/>
</dbReference>
<dbReference type="RefSeq" id="WP_092497653.1">
    <property type="nucleotide sequence ID" value="NZ_FOFG01000011.1"/>
</dbReference>
<dbReference type="Proteomes" id="UP000199647">
    <property type="component" value="Unassembled WGS sequence"/>
</dbReference>
<dbReference type="PANTHER" id="PTHR42951">
    <property type="entry name" value="METALLO-BETA-LACTAMASE DOMAIN-CONTAINING"/>
    <property type="match status" value="1"/>
</dbReference>
<gene>
    <name evidence="2" type="ORF">SAMN05216548_11110</name>
</gene>
<protein>
    <submittedName>
        <fullName evidence="2">Glyoxylase, beta-lactamase superfamily II</fullName>
    </submittedName>
</protein>
<accession>A0A1H9L880</accession>
<dbReference type="InterPro" id="IPR050855">
    <property type="entry name" value="NDM-1-like"/>
</dbReference>
<reference evidence="2 3" key="1">
    <citation type="submission" date="2016-10" db="EMBL/GenBank/DDBJ databases">
        <authorList>
            <person name="de Groot N.N."/>
        </authorList>
    </citation>
    <scope>NUCLEOTIDE SEQUENCE [LARGE SCALE GENOMIC DNA]</scope>
    <source>
        <strain evidence="2 3">A52C2</strain>
    </source>
</reference>
<dbReference type="InterPro" id="IPR036866">
    <property type="entry name" value="RibonucZ/Hydroxyglut_hydro"/>
</dbReference>